<keyword evidence="3" id="KW-1185">Reference proteome</keyword>
<dbReference type="InterPro" id="IPR012434">
    <property type="entry name" value="DUF1631"/>
</dbReference>
<reference evidence="2 3" key="1">
    <citation type="submission" date="2017-01" db="EMBL/GenBank/DDBJ databases">
        <title>Genome sequencing of Rhodoferax fermentans JCM 7819.</title>
        <authorList>
            <person name="Kim Y.J."/>
            <person name="Farh M.E.-A."/>
            <person name="Yang D.-C."/>
        </authorList>
    </citation>
    <scope>NUCLEOTIDE SEQUENCE [LARGE SCALE GENOMIC DNA]</scope>
    <source>
        <strain evidence="2 3">JCM 7819</strain>
    </source>
</reference>
<name>A0A1T1ARP4_RHOFE</name>
<dbReference type="Proteomes" id="UP000190750">
    <property type="component" value="Unassembled WGS sequence"/>
</dbReference>
<organism evidence="2 3">
    <name type="scientific">Rhodoferax fermentans</name>
    <dbReference type="NCBI Taxonomy" id="28066"/>
    <lineage>
        <taxon>Bacteria</taxon>
        <taxon>Pseudomonadati</taxon>
        <taxon>Pseudomonadota</taxon>
        <taxon>Betaproteobacteria</taxon>
        <taxon>Burkholderiales</taxon>
        <taxon>Comamonadaceae</taxon>
        <taxon>Rhodoferax</taxon>
    </lineage>
</organism>
<accession>A0A1T1ARP4</accession>
<dbReference type="RefSeq" id="WP_078364602.1">
    <property type="nucleotide sequence ID" value="NZ_MTJN01000002.1"/>
</dbReference>
<proteinExistence type="predicted"/>
<feature type="region of interest" description="Disordered" evidence="1">
    <location>
        <begin position="218"/>
        <end position="268"/>
    </location>
</feature>
<dbReference type="STRING" id="28066.RF819_08620"/>
<evidence type="ECO:0000313" key="3">
    <source>
        <dbReference type="Proteomes" id="UP000190750"/>
    </source>
</evidence>
<evidence type="ECO:0008006" key="4">
    <source>
        <dbReference type="Google" id="ProtNLM"/>
    </source>
</evidence>
<protein>
    <recommendedName>
        <fullName evidence="4">DUF1631 domain-containing protein</fullName>
    </recommendedName>
</protein>
<evidence type="ECO:0000313" key="2">
    <source>
        <dbReference type="EMBL" id="OOV06782.1"/>
    </source>
</evidence>
<evidence type="ECO:0000256" key="1">
    <source>
        <dbReference type="SAM" id="MobiDB-lite"/>
    </source>
</evidence>
<dbReference type="EMBL" id="MTJN01000002">
    <property type="protein sequence ID" value="OOV06782.1"/>
    <property type="molecule type" value="Genomic_DNA"/>
</dbReference>
<comment type="caution">
    <text evidence="2">The sequence shown here is derived from an EMBL/GenBank/DDBJ whole genome shotgun (WGS) entry which is preliminary data.</text>
</comment>
<dbReference type="AlphaFoldDB" id="A0A1T1ARP4"/>
<dbReference type="Pfam" id="PF07793">
    <property type="entry name" value="DUF1631"/>
    <property type="match status" value="1"/>
</dbReference>
<dbReference type="OrthoDB" id="6188167at2"/>
<sequence length="814" mass="89434">MATTAQTPSQMQLSARVRQRLVAQTGASLSSLLTKVQERLTQLMDEVAPSREMQVRRDAWMAFQRQKTRWLDGTLSAWESALLADKKAARPSGRVALAADFELQGTDEVENKIIASRMALNLMEKGAEPVNDLRKRLKYLNNNQALSTRDIVHPEVLFFLLVEQWEAAGLSREALQLVSAVVQRHLNEHLEKAYTACNEELIKLGVLPVIEFGAPTSASSFEDEREPHLQVPAPPPAPAPNQQRRASDQPGGANPAEQRRSGGVRIGSPAGRVGGIYGRAQGLMEQVGRLLSGAFLETPPAAGGISGASAYAAQGFVGAERYPGQGVVSGPGGMILPASGAGAVRLAYAGPSAPLMMALAQQPRLQDVQFVTTDGGRQVVYPVAVAQVATELRQLSSELKGKAETDNEKAIIELVALMFQSILQEDRIPPGARVWFARLQMPVLRIALADPDFFSKLDHPARQLIDHMGSCVLGFDSSGISTDALETEIKRVVQVVEQYPETGDRVYRRVYEEFQQFLKKHLAKKPSAQKVMGVAEQLEQKETLAIQYTIELRDQLKDMPVREEIRSFLFKVWTEVLAVSTVRQGKQHEETLLLKKTATDLIWAASAKPNRADRTKVIAGLAALLQNLRDGMSRLGIVRGAQEVHIKIISDTLADAFMAKTETVADAQIQALAKRLAELDDYISDDGGEELPLDTENIEELLGFEASELDVVSEGGETASEDMAEWARELALGSWFALNYKDVTVQVQYVWRSPLGHLHLFSNNVGHSYLFQTVRLAAYLQASLLTPQEDEPLTARATRSALDEIRAHPQRLLG</sequence>
<gene>
    <name evidence="2" type="ORF">RF819_08620</name>
</gene>